<evidence type="ECO:0000256" key="1">
    <source>
        <dbReference type="ARBA" id="ARBA00008007"/>
    </source>
</evidence>
<dbReference type="HOGENOM" id="CLU_099407_0_0_6"/>
<dbReference type="AlphaFoldDB" id="A9L146"/>
<dbReference type="RefSeq" id="WP_012196664.1">
    <property type="nucleotide sequence ID" value="NC_009997.1"/>
</dbReference>
<dbReference type="EMBL" id="CP000891">
    <property type="protein sequence ID" value="ABX47945.1"/>
    <property type="molecule type" value="Genomic_DNA"/>
</dbReference>
<comment type="similarity">
    <text evidence="1">Belongs to the ComF/GntX family.</text>
</comment>
<dbReference type="InterPro" id="IPR051910">
    <property type="entry name" value="ComF/GntX_DNA_util-trans"/>
</dbReference>
<dbReference type="KEGG" id="sbn:Sbal195_0767"/>
<evidence type="ECO:0008006" key="4">
    <source>
        <dbReference type="Google" id="ProtNLM"/>
    </source>
</evidence>
<dbReference type="InterPro" id="IPR000836">
    <property type="entry name" value="PRTase_dom"/>
</dbReference>
<dbReference type="Proteomes" id="UP000000770">
    <property type="component" value="Chromosome"/>
</dbReference>
<sequence>MTHKLEGNWKEGAALDLHTIHSELQPDGSFVNTYTPLGLALNKLKYRNDLSHFEELVVSLTQYINIKNTNKIISVIVPVPASKERNYQPVYAISKEVSRRLGITYDENYIVKIKDTAELKSIECQQERTKLLDGAFTVDLRYKNKNVLILDDLYRSGSTLKELTKTMYNTGLVSNVYIVTLTKTRVHR</sequence>
<organism evidence="2 3">
    <name type="scientific">Shewanella baltica (strain OS195)</name>
    <dbReference type="NCBI Taxonomy" id="399599"/>
    <lineage>
        <taxon>Bacteria</taxon>
        <taxon>Pseudomonadati</taxon>
        <taxon>Pseudomonadota</taxon>
        <taxon>Gammaproteobacteria</taxon>
        <taxon>Alteromonadales</taxon>
        <taxon>Shewanellaceae</taxon>
        <taxon>Shewanella</taxon>
    </lineage>
</organism>
<accession>A9L146</accession>
<dbReference type="CDD" id="cd06223">
    <property type="entry name" value="PRTases_typeI"/>
    <property type="match status" value="1"/>
</dbReference>
<protein>
    <recommendedName>
        <fullName evidence="4">ComF family protein</fullName>
    </recommendedName>
</protein>
<dbReference type="InterPro" id="IPR029057">
    <property type="entry name" value="PRTase-like"/>
</dbReference>
<dbReference type="PANTHER" id="PTHR47505">
    <property type="entry name" value="DNA UTILIZATION PROTEIN YHGH"/>
    <property type="match status" value="1"/>
</dbReference>
<reference evidence="2 3" key="1">
    <citation type="submission" date="2007-11" db="EMBL/GenBank/DDBJ databases">
        <title>Complete sequence of chromosome of Shewanella baltica OS195.</title>
        <authorList>
            <consortium name="US DOE Joint Genome Institute"/>
            <person name="Copeland A."/>
            <person name="Lucas S."/>
            <person name="Lapidus A."/>
            <person name="Barry K."/>
            <person name="Glavina del Rio T."/>
            <person name="Dalin E."/>
            <person name="Tice H."/>
            <person name="Pitluck S."/>
            <person name="Chain P."/>
            <person name="Malfatti S."/>
            <person name="Shin M."/>
            <person name="Vergez L."/>
            <person name="Schmutz J."/>
            <person name="Larimer F."/>
            <person name="Land M."/>
            <person name="Hauser L."/>
            <person name="Kyrpides N."/>
            <person name="Kim E."/>
            <person name="Brettar I."/>
            <person name="Rodrigues J."/>
            <person name="Konstantinidis K."/>
            <person name="Klappenbach J."/>
            <person name="Hofle M."/>
            <person name="Tiedje J."/>
            <person name="Richardson P."/>
        </authorList>
    </citation>
    <scope>NUCLEOTIDE SEQUENCE [LARGE SCALE GENOMIC DNA]</scope>
    <source>
        <strain evidence="2 3">OS195</strain>
    </source>
</reference>
<gene>
    <name evidence="2" type="ordered locus">Sbal195_0767</name>
</gene>
<name>A9L146_SHEB9</name>
<proteinExistence type="inferred from homology"/>
<dbReference type="PANTHER" id="PTHR47505:SF1">
    <property type="entry name" value="DNA UTILIZATION PROTEIN YHGH"/>
    <property type="match status" value="1"/>
</dbReference>
<dbReference type="Gene3D" id="3.40.50.2020">
    <property type="match status" value="1"/>
</dbReference>
<evidence type="ECO:0000313" key="3">
    <source>
        <dbReference type="Proteomes" id="UP000000770"/>
    </source>
</evidence>
<dbReference type="SUPFAM" id="SSF53271">
    <property type="entry name" value="PRTase-like"/>
    <property type="match status" value="1"/>
</dbReference>
<evidence type="ECO:0000313" key="2">
    <source>
        <dbReference type="EMBL" id="ABX47945.1"/>
    </source>
</evidence>